<evidence type="ECO:0000256" key="1">
    <source>
        <dbReference type="SAM" id="MobiDB-lite"/>
    </source>
</evidence>
<proteinExistence type="predicted"/>
<dbReference type="AlphaFoldDB" id="A0A9J6E3G5"/>
<reference evidence="2" key="1">
    <citation type="journal article" date="2020" name="Cell">
        <title>Large-Scale Comparative Analyses of Tick Genomes Elucidate Their Genetic Diversity and Vector Capacities.</title>
        <authorList>
            <consortium name="Tick Genome and Microbiome Consortium (TIGMIC)"/>
            <person name="Jia N."/>
            <person name="Wang J."/>
            <person name="Shi W."/>
            <person name="Du L."/>
            <person name="Sun Y."/>
            <person name="Zhan W."/>
            <person name="Jiang J.F."/>
            <person name="Wang Q."/>
            <person name="Zhang B."/>
            <person name="Ji P."/>
            <person name="Bell-Sakyi L."/>
            <person name="Cui X.M."/>
            <person name="Yuan T.T."/>
            <person name="Jiang B.G."/>
            <person name="Yang W.F."/>
            <person name="Lam T.T."/>
            <person name="Chang Q.C."/>
            <person name="Ding S.J."/>
            <person name="Wang X.J."/>
            <person name="Zhu J.G."/>
            <person name="Ruan X.D."/>
            <person name="Zhao L."/>
            <person name="Wei J.T."/>
            <person name="Ye R.Z."/>
            <person name="Que T.C."/>
            <person name="Du C.H."/>
            <person name="Zhou Y.H."/>
            <person name="Cheng J.X."/>
            <person name="Dai P.F."/>
            <person name="Guo W.B."/>
            <person name="Han X.H."/>
            <person name="Huang E.J."/>
            <person name="Li L.F."/>
            <person name="Wei W."/>
            <person name="Gao Y.C."/>
            <person name="Liu J.Z."/>
            <person name="Shao H.Z."/>
            <person name="Wang X."/>
            <person name="Wang C.C."/>
            <person name="Yang T.C."/>
            <person name="Huo Q.B."/>
            <person name="Li W."/>
            <person name="Chen H.Y."/>
            <person name="Chen S.E."/>
            <person name="Zhou L.G."/>
            <person name="Ni X.B."/>
            <person name="Tian J.H."/>
            <person name="Sheng Y."/>
            <person name="Liu T."/>
            <person name="Pan Y.S."/>
            <person name="Xia L.Y."/>
            <person name="Li J."/>
            <person name="Zhao F."/>
            <person name="Cao W.C."/>
        </authorList>
    </citation>
    <scope>NUCLEOTIDE SEQUENCE</scope>
    <source>
        <strain evidence="2">Rmic-2018</strain>
    </source>
</reference>
<reference evidence="2" key="2">
    <citation type="submission" date="2021-09" db="EMBL/GenBank/DDBJ databases">
        <authorList>
            <person name="Jia N."/>
            <person name="Wang J."/>
            <person name="Shi W."/>
            <person name="Du L."/>
            <person name="Sun Y."/>
            <person name="Zhan W."/>
            <person name="Jiang J."/>
            <person name="Wang Q."/>
            <person name="Zhang B."/>
            <person name="Ji P."/>
            <person name="Sakyi L.B."/>
            <person name="Cui X."/>
            <person name="Yuan T."/>
            <person name="Jiang B."/>
            <person name="Yang W."/>
            <person name="Lam T.T.-Y."/>
            <person name="Chang Q."/>
            <person name="Ding S."/>
            <person name="Wang X."/>
            <person name="Zhu J."/>
            <person name="Ruan X."/>
            <person name="Zhao L."/>
            <person name="Wei J."/>
            <person name="Que T."/>
            <person name="Du C."/>
            <person name="Cheng J."/>
            <person name="Dai P."/>
            <person name="Han X."/>
            <person name="Huang E."/>
            <person name="Gao Y."/>
            <person name="Liu J."/>
            <person name="Shao H."/>
            <person name="Ye R."/>
            <person name="Li L."/>
            <person name="Wei W."/>
            <person name="Wang X."/>
            <person name="Wang C."/>
            <person name="Huo Q."/>
            <person name="Li W."/>
            <person name="Guo W."/>
            <person name="Chen H."/>
            <person name="Chen S."/>
            <person name="Zhou L."/>
            <person name="Zhou L."/>
            <person name="Ni X."/>
            <person name="Tian J."/>
            <person name="Zhou Y."/>
            <person name="Sheng Y."/>
            <person name="Liu T."/>
            <person name="Pan Y."/>
            <person name="Xia L."/>
            <person name="Li J."/>
            <person name="Zhao F."/>
            <person name="Cao W."/>
        </authorList>
    </citation>
    <scope>NUCLEOTIDE SEQUENCE</scope>
    <source>
        <strain evidence="2">Rmic-2018</strain>
        <tissue evidence="2">Larvae</tissue>
    </source>
</reference>
<protein>
    <submittedName>
        <fullName evidence="2">Uncharacterized protein</fullName>
    </submittedName>
</protein>
<feature type="region of interest" description="Disordered" evidence="1">
    <location>
        <begin position="69"/>
        <end position="88"/>
    </location>
</feature>
<evidence type="ECO:0000313" key="3">
    <source>
        <dbReference type="Proteomes" id="UP000821866"/>
    </source>
</evidence>
<accession>A0A9J6E3G5</accession>
<dbReference type="EMBL" id="JABSTU010000006">
    <property type="protein sequence ID" value="KAH8028910.1"/>
    <property type="molecule type" value="Genomic_DNA"/>
</dbReference>
<sequence>MFKPCRSCFVRLIPSLLRPLRLCTLSSAAILALGYTFLAIHFPPLRNLQASLRRLWKCSFGSSTKGHHHLPMLHSSQPKPEGRQTLGQCSHTVSNHKPLWRAWRATSVLSALLVETFSSGRGPGLPPLSQPMILSHQLPVHSLRPATKSSEEWRYLSCRIERVSGGHEPGWLMLPHYSDERPVTYAAFDLACF</sequence>
<name>A0A9J6E3G5_RHIMP</name>
<gene>
    <name evidence="2" type="ORF">HPB51_020488</name>
</gene>
<dbReference type="Proteomes" id="UP000821866">
    <property type="component" value="Chromosome 4"/>
</dbReference>
<organism evidence="2 3">
    <name type="scientific">Rhipicephalus microplus</name>
    <name type="common">Cattle tick</name>
    <name type="synonym">Boophilus microplus</name>
    <dbReference type="NCBI Taxonomy" id="6941"/>
    <lineage>
        <taxon>Eukaryota</taxon>
        <taxon>Metazoa</taxon>
        <taxon>Ecdysozoa</taxon>
        <taxon>Arthropoda</taxon>
        <taxon>Chelicerata</taxon>
        <taxon>Arachnida</taxon>
        <taxon>Acari</taxon>
        <taxon>Parasitiformes</taxon>
        <taxon>Ixodida</taxon>
        <taxon>Ixodoidea</taxon>
        <taxon>Ixodidae</taxon>
        <taxon>Rhipicephalinae</taxon>
        <taxon>Rhipicephalus</taxon>
        <taxon>Boophilus</taxon>
    </lineage>
</organism>
<evidence type="ECO:0000313" key="2">
    <source>
        <dbReference type="EMBL" id="KAH8028910.1"/>
    </source>
</evidence>
<comment type="caution">
    <text evidence="2">The sequence shown here is derived from an EMBL/GenBank/DDBJ whole genome shotgun (WGS) entry which is preliminary data.</text>
</comment>
<keyword evidence="3" id="KW-1185">Reference proteome</keyword>